<name>A0ABT4QGN8_9BACL</name>
<keyword evidence="4 7" id="KW-0812">Transmembrane</keyword>
<evidence type="ECO:0000256" key="4">
    <source>
        <dbReference type="ARBA" id="ARBA00022692"/>
    </source>
</evidence>
<reference evidence="9 10" key="1">
    <citation type="submission" date="2022-12" db="EMBL/GenBank/DDBJ databases">
        <title>Draft genome sequence of Paenibacillus sp. dW9.</title>
        <authorList>
            <person name="Choi E.-W."/>
            <person name="Kim D.-U."/>
        </authorList>
    </citation>
    <scope>NUCLEOTIDE SEQUENCE [LARGE SCALE GENOMIC DNA]</scope>
    <source>
        <strain evidence="10">dW9</strain>
    </source>
</reference>
<keyword evidence="3" id="KW-1003">Cell membrane</keyword>
<dbReference type="InterPro" id="IPR035906">
    <property type="entry name" value="MetI-like_sf"/>
</dbReference>
<feature type="transmembrane region" description="Helical" evidence="7">
    <location>
        <begin position="201"/>
        <end position="223"/>
    </location>
</feature>
<accession>A0ABT4QGN8</accession>
<evidence type="ECO:0000313" key="10">
    <source>
        <dbReference type="Proteomes" id="UP001527882"/>
    </source>
</evidence>
<comment type="subcellular location">
    <subcellularLocation>
        <location evidence="1 7">Cell membrane</location>
        <topology evidence="1 7">Multi-pass membrane protein</topology>
    </subcellularLocation>
</comment>
<feature type="transmembrane region" description="Helical" evidence="7">
    <location>
        <begin position="103"/>
        <end position="126"/>
    </location>
</feature>
<dbReference type="CDD" id="cd06261">
    <property type="entry name" value="TM_PBP2"/>
    <property type="match status" value="1"/>
</dbReference>
<keyword evidence="10" id="KW-1185">Reference proteome</keyword>
<evidence type="ECO:0000256" key="3">
    <source>
        <dbReference type="ARBA" id="ARBA00022475"/>
    </source>
</evidence>
<feature type="transmembrane region" description="Helical" evidence="7">
    <location>
        <begin position="9"/>
        <end position="27"/>
    </location>
</feature>
<keyword evidence="5 7" id="KW-1133">Transmembrane helix</keyword>
<dbReference type="Proteomes" id="UP001527882">
    <property type="component" value="Unassembled WGS sequence"/>
</dbReference>
<dbReference type="SUPFAM" id="SSF161098">
    <property type="entry name" value="MetI-like"/>
    <property type="match status" value="1"/>
</dbReference>
<evidence type="ECO:0000313" key="9">
    <source>
        <dbReference type="EMBL" id="MCZ8516046.1"/>
    </source>
</evidence>
<dbReference type="InterPro" id="IPR051393">
    <property type="entry name" value="ABC_transporter_permease"/>
</dbReference>
<evidence type="ECO:0000256" key="5">
    <source>
        <dbReference type="ARBA" id="ARBA00022989"/>
    </source>
</evidence>
<evidence type="ECO:0000256" key="1">
    <source>
        <dbReference type="ARBA" id="ARBA00004651"/>
    </source>
</evidence>
<dbReference type="PANTHER" id="PTHR30193:SF41">
    <property type="entry name" value="DIACETYLCHITOBIOSE UPTAKE SYSTEM PERMEASE PROTEIN NGCF"/>
    <property type="match status" value="1"/>
</dbReference>
<evidence type="ECO:0000256" key="6">
    <source>
        <dbReference type="ARBA" id="ARBA00023136"/>
    </source>
</evidence>
<feature type="transmembrane region" description="Helical" evidence="7">
    <location>
        <begin position="72"/>
        <end position="91"/>
    </location>
</feature>
<dbReference type="Pfam" id="PF00528">
    <property type="entry name" value="BPD_transp_1"/>
    <property type="match status" value="1"/>
</dbReference>
<keyword evidence="6 7" id="KW-0472">Membrane</keyword>
<proteinExistence type="inferred from homology"/>
<dbReference type="Gene3D" id="1.10.3720.10">
    <property type="entry name" value="MetI-like"/>
    <property type="match status" value="1"/>
</dbReference>
<keyword evidence="2 7" id="KW-0813">Transport</keyword>
<dbReference type="PROSITE" id="PS50928">
    <property type="entry name" value="ABC_TM1"/>
    <property type="match status" value="1"/>
</dbReference>
<feature type="domain" description="ABC transmembrane type-1" evidence="8">
    <location>
        <begin position="68"/>
        <end position="286"/>
    </location>
</feature>
<organism evidence="9 10">
    <name type="scientific">Paenibacillus gyeongsangnamensis</name>
    <dbReference type="NCBI Taxonomy" id="3388067"/>
    <lineage>
        <taxon>Bacteria</taxon>
        <taxon>Bacillati</taxon>
        <taxon>Bacillota</taxon>
        <taxon>Bacilli</taxon>
        <taxon>Bacillales</taxon>
        <taxon>Paenibacillaceae</taxon>
        <taxon>Paenibacillus</taxon>
    </lineage>
</organism>
<sequence length="297" mass="33340">MRRFGRSKIIIPFLAPALIIYGLFFLYPTVQALWVSFNEWSGFVPQMQYVGLKNFKELFQDGMFLASLKNTLTIAFVGGFFVIGLALLFSGMLNRPNFKGKKLVRSIIFYPNVVPAVGLGVLWVFMYNDTFGLINGILKLFGLNSWTHAWLNTTWAFPSVLAAMVWTYVGFYLVILLAGIGKIPETLFEAARVEGAGHWRIFFTITIPLIMDSIIVVTVLWFINAIKAFDLIYAMTEGGPSGATQTVSIYLYDIAFGKRVAIFRMGYGTSMAVVLLVLVILGTSLIRLASRREKIEF</sequence>
<protein>
    <submittedName>
        <fullName evidence="9">Sugar ABC transporter permease</fullName>
    </submittedName>
</protein>
<dbReference type="RefSeq" id="WP_269884579.1">
    <property type="nucleotide sequence ID" value="NZ_JAQAGZ010000021.1"/>
</dbReference>
<evidence type="ECO:0000256" key="7">
    <source>
        <dbReference type="RuleBase" id="RU363032"/>
    </source>
</evidence>
<comment type="caution">
    <text evidence="9">The sequence shown here is derived from an EMBL/GenBank/DDBJ whole genome shotgun (WGS) entry which is preliminary data.</text>
</comment>
<dbReference type="PANTHER" id="PTHR30193">
    <property type="entry name" value="ABC TRANSPORTER PERMEASE PROTEIN"/>
    <property type="match status" value="1"/>
</dbReference>
<feature type="transmembrane region" description="Helical" evidence="7">
    <location>
        <begin position="267"/>
        <end position="289"/>
    </location>
</feature>
<evidence type="ECO:0000256" key="2">
    <source>
        <dbReference type="ARBA" id="ARBA00022448"/>
    </source>
</evidence>
<gene>
    <name evidence="9" type="ORF">O9H85_27320</name>
</gene>
<dbReference type="InterPro" id="IPR000515">
    <property type="entry name" value="MetI-like"/>
</dbReference>
<evidence type="ECO:0000259" key="8">
    <source>
        <dbReference type="PROSITE" id="PS50928"/>
    </source>
</evidence>
<comment type="similarity">
    <text evidence="7">Belongs to the binding-protein-dependent transport system permease family.</text>
</comment>
<feature type="transmembrane region" description="Helical" evidence="7">
    <location>
        <begin position="155"/>
        <end position="180"/>
    </location>
</feature>
<dbReference type="EMBL" id="JAQAGZ010000021">
    <property type="protein sequence ID" value="MCZ8516046.1"/>
    <property type="molecule type" value="Genomic_DNA"/>
</dbReference>